<accession>A0A9W7BPU7</accession>
<evidence type="ECO:0000313" key="2">
    <source>
        <dbReference type="Proteomes" id="UP001162640"/>
    </source>
</evidence>
<organism evidence="1 2">
    <name type="scientific">Triparma laevis f. inornata</name>
    <dbReference type="NCBI Taxonomy" id="1714386"/>
    <lineage>
        <taxon>Eukaryota</taxon>
        <taxon>Sar</taxon>
        <taxon>Stramenopiles</taxon>
        <taxon>Ochrophyta</taxon>
        <taxon>Bolidophyceae</taxon>
        <taxon>Parmales</taxon>
        <taxon>Triparmaceae</taxon>
        <taxon>Triparma</taxon>
    </lineage>
</organism>
<dbReference type="InterPro" id="IPR032675">
    <property type="entry name" value="LRR_dom_sf"/>
</dbReference>
<dbReference type="Gene3D" id="3.80.10.10">
    <property type="entry name" value="Ribonuclease Inhibitor"/>
    <property type="match status" value="1"/>
</dbReference>
<evidence type="ECO:0000313" key="1">
    <source>
        <dbReference type="EMBL" id="GMH90503.1"/>
    </source>
</evidence>
<dbReference type="AlphaFoldDB" id="A0A9W7BPU7"/>
<proteinExistence type="predicted"/>
<comment type="caution">
    <text evidence="1">The sequence shown here is derived from an EMBL/GenBank/DDBJ whole genome shotgun (WGS) entry which is preliminary data.</text>
</comment>
<dbReference type="Proteomes" id="UP001162640">
    <property type="component" value="Unassembled WGS sequence"/>
</dbReference>
<name>A0A9W7BPU7_9STRA</name>
<dbReference type="InterPro" id="IPR026906">
    <property type="entry name" value="LRR_5"/>
</dbReference>
<dbReference type="Pfam" id="PF13306">
    <property type="entry name" value="LRR_5"/>
    <property type="match status" value="1"/>
</dbReference>
<dbReference type="EMBL" id="BLQM01000450">
    <property type="protein sequence ID" value="GMH90503.1"/>
    <property type="molecule type" value="Genomic_DNA"/>
</dbReference>
<protein>
    <submittedName>
        <fullName evidence="1">Uncharacterized protein</fullName>
    </submittedName>
</protein>
<reference evidence="2" key="1">
    <citation type="journal article" date="2023" name="Commun. Biol.">
        <title>Genome analysis of Parmales, the sister group of diatoms, reveals the evolutionary specialization of diatoms from phago-mixotrophs to photoautotrophs.</title>
        <authorList>
            <person name="Ban H."/>
            <person name="Sato S."/>
            <person name="Yoshikawa S."/>
            <person name="Yamada K."/>
            <person name="Nakamura Y."/>
            <person name="Ichinomiya M."/>
            <person name="Sato N."/>
            <person name="Blanc-Mathieu R."/>
            <person name="Endo H."/>
            <person name="Kuwata A."/>
            <person name="Ogata H."/>
        </authorList>
    </citation>
    <scope>NUCLEOTIDE SEQUENCE [LARGE SCALE GENOMIC DNA]</scope>
</reference>
<gene>
    <name evidence="1" type="ORF">TL16_g11789</name>
</gene>
<sequence length="138" mass="15344">MFKKYFKRLFIGFAMDDTLMKLRLATKAWKRVADAFIDEGVESGAIIVHDGKDISYEVGQARGERRKLVTRVIFLLNVIQAGNSACAMAINLVVVEIPEGVESIGDLAFLRCRSLTTVSFPTTLKIIVGTAFYDYSSL</sequence>